<feature type="region of interest" description="Disordered" evidence="5">
    <location>
        <begin position="758"/>
        <end position="795"/>
    </location>
</feature>
<dbReference type="KEGG" id="mdr:MDOR_09750"/>
<evidence type="ECO:0000256" key="4">
    <source>
        <dbReference type="PIRSR" id="PIRSR036289-51"/>
    </source>
</evidence>
<dbReference type="PANTHER" id="PTHR11051:SF13">
    <property type="entry name" value="GLYCOSYL TRANSFERASE"/>
    <property type="match status" value="1"/>
</dbReference>
<dbReference type="GO" id="GO:0030246">
    <property type="term" value="F:carbohydrate binding"/>
    <property type="evidence" value="ECO:0007669"/>
    <property type="project" value="InterPro"/>
</dbReference>
<dbReference type="Pfam" id="PF03636">
    <property type="entry name" value="Glyco_hydro_65N"/>
    <property type="match status" value="1"/>
</dbReference>
<dbReference type="SUPFAM" id="SSF74650">
    <property type="entry name" value="Galactose mutarotase-like"/>
    <property type="match status" value="1"/>
</dbReference>
<feature type="domain" description="Glycoside hydrolase family 65 N-terminal" evidence="8">
    <location>
        <begin position="18"/>
        <end position="271"/>
    </location>
</feature>
<feature type="domain" description="Glycoside hydrolase family 65 C-terminal" evidence="7">
    <location>
        <begin position="688"/>
        <end position="749"/>
    </location>
</feature>
<dbReference type="InterPro" id="IPR011013">
    <property type="entry name" value="Gal_mutarotase_sf_dom"/>
</dbReference>
<evidence type="ECO:0000256" key="5">
    <source>
        <dbReference type="SAM" id="MobiDB-lite"/>
    </source>
</evidence>
<gene>
    <name evidence="9" type="ORF">MDOR_09750</name>
</gene>
<reference evidence="9 10" key="1">
    <citation type="journal article" date="2019" name="Emerg. Microbes Infect.">
        <title>Comprehensive subspecies identification of 175 nontuberculous mycobacteria species based on 7547 genomic profiles.</title>
        <authorList>
            <person name="Matsumoto Y."/>
            <person name="Kinjo T."/>
            <person name="Motooka D."/>
            <person name="Nabeya D."/>
            <person name="Jung N."/>
            <person name="Uechi K."/>
            <person name="Horii T."/>
            <person name="Iida T."/>
            <person name="Fujita J."/>
            <person name="Nakamura S."/>
        </authorList>
    </citation>
    <scope>NUCLEOTIDE SEQUENCE [LARGE SCALE GENOMIC DNA]</scope>
    <source>
        <strain evidence="9 10">JCM 12405</strain>
    </source>
</reference>
<dbReference type="InterPro" id="IPR008928">
    <property type="entry name" value="6-hairpin_glycosidase_sf"/>
</dbReference>
<dbReference type="InterPro" id="IPR037018">
    <property type="entry name" value="GH65_N"/>
</dbReference>
<dbReference type="Proteomes" id="UP000467201">
    <property type="component" value="Chromosome"/>
</dbReference>
<dbReference type="SUPFAM" id="SSF48208">
    <property type="entry name" value="Six-hairpin glycosidases"/>
    <property type="match status" value="1"/>
</dbReference>
<protein>
    <submittedName>
        <fullName evidence="9">Glycosyl hydrolase</fullName>
    </submittedName>
</protein>
<dbReference type="InterPro" id="IPR012341">
    <property type="entry name" value="6hp_glycosidase-like_sf"/>
</dbReference>
<dbReference type="GO" id="GO:0004553">
    <property type="term" value="F:hydrolase activity, hydrolyzing O-glycosyl compounds"/>
    <property type="evidence" value="ECO:0007669"/>
    <property type="project" value="TreeGrafter"/>
</dbReference>
<dbReference type="Pfam" id="PF03633">
    <property type="entry name" value="Glyco_hydro_65C"/>
    <property type="match status" value="1"/>
</dbReference>
<dbReference type="GO" id="GO:0005975">
    <property type="term" value="P:carbohydrate metabolic process"/>
    <property type="evidence" value="ECO:0007669"/>
    <property type="project" value="InterPro"/>
</dbReference>
<feature type="domain" description="Glycoside hydrolase family 65 central catalytic" evidence="6">
    <location>
        <begin position="328"/>
        <end position="678"/>
    </location>
</feature>
<evidence type="ECO:0000256" key="3">
    <source>
        <dbReference type="PIRSR" id="PIRSR036289-50"/>
    </source>
</evidence>
<organism evidence="9 10">
    <name type="scientific">Mycolicibacterium doricum</name>
    <dbReference type="NCBI Taxonomy" id="126673"/>
    <lineage>
        <taxon>Bacteria</taxon>
        <taxon>Bacillati</taxon>
        <taxon>Actinomycetota</taxon>
        <taxon>Actinomycetes</taxon>
        <taxon>Mycobacteriales</taxon>
        <taxon>Mycobacteriaceae</taxon>
        <taxon>Mycolicibacterium</taxon>
    </lineage>
</organism>
<dbReference type="AlphaFoldDB" id="A0A7I7VNF0"/>
<proteinExistence type="inferred from homology"/>
<dbReference type="Pfam" id="PF03632">
    <property type="entry name" value="Glyco_hydro_65m"/>
    <property type="match status" value="1"/>
</dbReference>
<evidence type="ECO:0000259" key="6">
    <source>
        <dbReference type="Pfam" id="PF03632"/>
    </source>
</evidence>
<dbReference type="EMBL" id="AP022605">
    <property type="protein sequence ID" value="BBZ06806.1"/>
    <property type="molecule type" value="Genomic_DNA"/>
</dbReference>
<evidence type="ECO:0000256" key="2">
    <source>
        <dbReference type="ARBA" id="ARBA00023295"/>
    </source>
</evidence>
<sequence length="795" mass="88310">MSASEPGFDMAPWELRWRGVDPSRLGLTESVFALSNGHVGLRGALDEGEPVALPGTYLNGFYELRDLPYAESGYGYPESGQTIVNVTDGKIIRLLVEDEPMDLRYGYAEEHERTLDFRSGTLRRNSVWTSPTGRTVRIRSERLVSFTKRTIAAIRYTVEPVDEDMRLVLQSDLLANEPVPQPGDDPRLAAALDAPLVNDYSESHGLRALLAHHTRRSKLRMAAGMDHEVHYPDTCLSSIRAEEDLARLTVAAMVPAGEQLTVVKYLGYGWSAHRSVPSLRAQVDAALSMAMEAGWDELLTTQRQFLDAFWLDADIEVDGDPELQQAVRFAMFHVLQAGARGQARAIPAKGLTGPGYDGHTFWDTEAFVLPMLTYTMPAAAREVLRWRHSTLGQAKERAREMGQAGAMFPWRSINGDECSGYWLAGTAAVHVTADIANATERYLAATGDARFEVECGVELLVESARLWARLGHLRDGSFRIDGVTGPDEYTATTNNNTFTNLVAQQNLWDAVEACRRRPEVAARLGVDASETANWQRCADAVHIPYDATRGVHQQSDAFTSLAPWDFEATADNYPLLLHYPYYDLYRKQVVKQADLVLAMYVRGDAFTAEEKRRNFDYYEALTVRDSSLSACCQAVIAAEVGYLDLAFDYLVETAFTDLHDIHDNVSSGLHIAALAGAWLGCVAGLGGMRHRGDRITFAPRLPDSLDRLSFRLVFRGSRILVTVDRDAVTYRLVSGEPIELAHHGRRFRLAEHPVTRAVPPIDPGIPPAQPTGREPYRRSRLRLDLADSSRTDQAG</sequence>
<evidence type="ECO:0000259" key="8">
    <source>
        <dbReference type="Pfam" id="PF03636"/>
    </source>
</evidence>
<dbReference type="GO" id="GO:0016757">
    <property type="term" value="F:glycosyltransferase activity"/>
    <property type="evidence" value="ECO:0007669"/>
    <property type="project" value="UniProtKB-ARBA"/>
</dbReference>
<accession>A0A7I7VNF0</accession>
<dbReference type="InterPro" id="IPR005195">
    <property type="entry name" value="Glyco_hydro_65_M"/>
</dbReference>
<evidence type="ECO:0000256" key="1">
    <source>
        <dbReference type="ARBA" id="ARBA00006768"/>
    </source>
</evidence>
<keyword evidence="2" id="KW-0326">Glycosidase</keyword>
<dbReference type="PIRSF" id="PIRSF036289">
    <property type="entry name" value="Glycosyl_hydrolase_malt_phosph"/>
    <property type="match status" value="1"/>
</dbReference>
<dbReference type="InterPro" id="IPR017045">
    <property type="entry name" value="Malt_Pase/Glycosyl_Hdrlase"/>
</dbReference>
<dbReference type="Gene3D" id="1.50.10.10">
    <property type="match status" value="1"/>
</dbReference>
<evidence type="ECO:0000259" key="7">
    <source>
        <dbReference type="Pfam" id="PF03633"/>
    </source>
</evidence>
<dbReference type="InterPro" id="IPR005194">
    <property type="entry name" value="Glyco_hydro_65_C"/>
</dbReference>
<dbReference type="PANTHER" id="PTHR11051">
    <property type="entry name" value="GLYCOSYL HYDROLASE-RELATED"/>
    <property type="match status" value="1"/>
</dbReference>
<dbReference type="InterPro" id="IPR005196">
    <property type="entry name" value="Glyco_hydro_65_N"/>
</dbReference>
<feature type="active site" description="Proton donor" evidence="3">
    <location>
        <position position="488"/>
    </location>
</feature>
<dbReference type="Gene3D" id="2.70.98.40">
    <property type="entry name" value="Glycoside hydrolase, family 65, N-terminal domain"/>
    <property type="match status" value="1"/>
</dbReference>
<keyword evidence="9" id="KW-0378">Hydrolase</keyword>
<feature type="compositionally biased region" description="Basic and acidic residues" evidence="5">
    <location>
        <begin position="774"/>
        <end position="795"/>
    </location>
</feature>
<feature type="binding site" evidence="4">
    <location>
        <begin position="591"/>
        <end position="592"/>
    </location>
    <ligand>
        <name>substrate</name>
    </ligand>
</feature>
<evidence type="ECO:0000313" key="9">
    <source>
        <dbReference type="EMBL" id="BBZ06806.1"/>
    </source>
</evidence>
<feature type="binding site" evidence="4">
    <location>
        <begin position="362"/>
        <end position="363"/>
    </location>
    <ligand>
        <name>substrate</name>
    </ligand>
</feature>
<evidence type="ECO:0000313" key="10">
    <source>
        <dbReference type="Proteomes" id="UP000467201"/>
    </source>
</evidence>
<comment type="similarity">
    <text evidence="1">Belongs to the glycosyl hydrolase 65 family.</text>
</comment>
<feature type="compositionally biased region" description="Pro residues" evidence="5">
    <location>
        <begin position="760"/>
        <end position="769"/>
    </location>
</feature>
<name>A0A7I7VNF0_9MYCO</name>
<dbReference type="Gene3D" id="2.60.420.10">
    <property type="entry name" value="Maltose phosphorylase, domain 3"/>
    <property type="match status" value="1"/>
</dbReference>